<reference evidence="2 3" key="1">
    <citation type="journal article" date="2014" name="PLoS Genet.">
        <title>Comparative Genomic Analysis of N2-Fixing and Non-N2-Fixing Paenibacillus spp.: Organization, Evolution and Expression of the Nitrogen Fixation Genes.</title>
        <authorList>
            <person name="Xie J.B."/>
            <person name="Du Z."/>
            <person name="Bai L."/>
            <person name="Tian C."/>
            <person name="Zhang Y."/>
            <person name="Xie J.Y."/>
            <person name="Wang T."/>
            <person name="Liu X."/>
            <person name="Chen X."/>
            <person name="Cheng Q."/>
            <person name="Chen S."/>
            <person name="Li J."/>
        </authorList>
    </citation>
    <scope>NUCLEOTIDE SEQUENCE [LARGE SCALE GENOMIC DNA]</scope>
    <source>
        <strain evidence="2 3">T27</strain>
    </source>
</reference>
<dbReference type="STRING" id="1268072.PSAB_23845"/>
<dbReference type="OrthoDB" id="9782120at2"/>
<dbReference type="AlphaFoldDB" id="X4ZJP8"/>
<keyword evidence="1" id="KW-0472">Membrane</keyword>
<feature type="transmembrane region" description="Helical" evidence="1">
    <location>
        <begin position="80"/>
        <end position="101"/>
    </location>
</feature>
<proteinExistence type="predicted"/>
<organism evidence="2 3">
    <name type="scientific">Paenibacillus sabinae T27</name>
    <dbReference type="NCBI Taxonomy" id="1268072"/>
    <lineage>
        <taxon>Bacteria</taxon>
        <taxon>Bacillati</taxon>
        <taxon>Bacillota</taxon>
        <taxon>Bacilli</taxon>
        <taxon>Bacillales</taxon>
        <taxon>Paenibacillaceae</taxon>
        <taxon>Paenibacillus</taxon>
    </lineage>
</organism>
<dbReference type="eggNOG" id="ENOG502ZC3X">
    <property type="taxonomic scope" value="Bacteria"/>
</dbReference>
<evidence type="ECO:0000313" key="2">
    <source>
        <dbReference type="EMBL" id="AHV99656.1"/>
    </source>
</evidence>
<dbReference type="EMBL" id="CP004078">
    <property type="protein sequence ID" value="AHV99656.1"/>
    <property type="molecule type" value="Genomic_DNA"/>
</dbReference>
<dbReference type="RefSeq" id="WP_025337097.1">
    <property type="nucleotide sequence ID" value="NZ_CP004078.1"/>
</dbReference>
<keyword evidence="1" id="KW-1133">Transmembrane helix</keyword>
<dbReference type="InterPro" id="IPR046717">
    <property type="entry name" value="DUF6609"/>
</dbReference>
<evidence type="ECO:0000256" key="1">
    <source>
        <dbReference type="SAM" id="Phobius"/>
    </source>
</evidence>
<dbReference type="KEGG" id="psab:PSAB_23845"/>
<feature type="transmembrane region" description="Helical" evidence="1">
    <location>
        <begin position="18"/>
        <end position="36"/>
    </location>
</feature>
<dbReference type="Proteomes" id="UP000019772">
    <property type="component" value="Chromosome"/>
</dbReference>
<dbReference type="Pfam" id="PF20313">
    <property type="entry name" value="DUF6609"/>
    <property type="match status" value="1"/>
</dbReference>
<protein>
    <submittedName>
        <fullName evidence="2">Uncharacterized protein</fullName>
    </submittedName>
</protein>
<sequence length="191" mass="20685">MAVNGRQERGRAFLNKRVCGLWLIWVAAILFAGLLAGGTQLISMPVFSLGYMAGIFGILTNKAVNRRLSYGPQTAFQSKMTLYSIILMFILMVSIGGPHFGDGNYRMVWLGAFLAIGLHFVPMAWVHGRSMILLAVLLSANALTGMLWPDLSFHTLVYVDLAVKLIWGAALLLSGRPVAAEQSASPSATAK</sequence>
<gene>
    <name evidence="2" type="ORF">PSAB_23845</name>
</gene>
<evidence type="ECO:0000313" key="3">
    <source>
        <dbReference type="Proteomes" id="UP000019772"/>
    </source>
</evidence>
<name>X4ZJP8_9BACL</name>
<feature type="transmembrane region" description="Helical" evidence="1">
    <location>
        <begin position="107"/>
        <end position="125"/>
    </location>
</feature>
<feature type="transmembrane region" description="Helical" evidence="1">
    <location>
        <begin position="42"/>
        <end position="59"/>
    </location>
</feature>
<keyword evidence="1" id="KW-0812">Transmembrane</keyword>
<accession>X4ZJP8</accession>
<feature type="transmembrane region" description="Helical" evidence="1">
    <location>
        <begin position="155"/>
        <end position="173"/>
    </location>
</feature>
<keyword evidence="3" id="KW-1185">Reference proteome</keyword>
<feature type="transmembrane region" description="Helical" evidence="1">
    <location>
        <begin position="132"/>
        <end position="149"/>
    </location>
</feature>
<dbReference type="HOGENOM" id="CLU_120342_0_0_9"/>
<dbReference type="PATRIC" id="fig|1268072.3.peg.4916"/>